<dbReference type="AlphaFoldDB" id="A0A183FYN4"/>
<dbReference type="InterPro" id="IPR006816">
    <property type="entry name" value="ELMO_dom"/>
</dbReference>
<keyword evidence="3" id="KW-1185">Reference proteome</keyword>
<proteinExistence type="predicted"/>
<evidence type="ECO:0000313" key="4">
    <source>
        <dbReference type="WBParaSite" id="HPBE_0001377301-mRNA-1"/>
    </source>
</evidence>
<dbReference type="Pfam" id="PF04727">
    <property type="entry name" value="ELMO_CED12"/>
    <property type="match status" value="1"/>
</dbReference>
<feature type="domain" description="ELMO" evidence="1">
    <location>
        <begin position="135"/>
        <end position="300"/>
    </location>
</feature>
<dbReference type="EMBL" id="UZAH01028063">
    <property type="protein sequence ID" value="VDO97366.1"/>
    <property type="molecule type" value="Genomic_DNA"/>
</dbReference>
<reference evidence="4" key="2">
    <citation type="submission" date="2019-09" db="UniProtKB">
        <authorList>
            <consortium name="WormBaseParasite"/>
        </authorList>
    </citation>
    <scope>IDENTIFICATION</scope>
</reference>
<dbReference type="PANTHER" id="PTHR12771:SF51">
    <property type="entry name" value="LD01482P"/>
    <property type="match status" value="1"/>
</dbReference>
<protein>
    <submittedName>
        <fullName evidence="4">ELMO domain-containing protein</fullName>
    </submittedName>
</protein>
<dbReference type="WBParaSite" id="HPBE_0001377301-mRNA-1">
    <property type="protein sequence ID" value="HPBE_0001377301-mRNA-1"/>
    <property type="gene ID" value="HPBE_0001377301"/>
</dbReference>
<dbReference type="PROSITE" id="PS51335">
    <property type="entry name" value="ELMO"/>
    <property type="match status" value="1"/>
</dbReference>
<sequence length="300" mass="33964">MVDIVTTINKKGLTARIYQFLLDLVDDALDIVITLLTRKKRLERALTAVYNFRAAEMEMIEKCTLKHKGLRLRKNFSIENTEEILQKESVRAVGLKRIYLQTRLSDALASLAAYDALVEQVEAIRAEEYVVGNPVHEAKLLKLWHLLKPDDKISSCSGKHWTTIGFQSDEPSRDFRGMGILSLDQLIYLAKKEPKLMRSIMTLANHPRIGFPLAITVRKHCCGSSTSSSVSEEEGVCAYREVFWRVVVPELDWGLRLSFIGDAHPPSKDDEVWRGVRLKRFDTIAIILRCNGVAIGIGPE</sequence>
<organism evidence="3 4">
    <name type="scientific">Heligmosomoides polygyrus</name>
    <name type="common">Parasitic roundworm</name>
    <dbReference type="NCBI Taxonomy" id="6339"/>
    <lineage>
        <taxon>Eukaryota</taxon>
        <taxon>Metazoa</taxon>
        <taxon>Ecdysozoa</taxon>
        <taxon>Nematoda</taxon>
        <taxon>Chromadorea</taxon>
        <taxon>Rhabditida</taxon>
        <taxon>Rhabditina</taxon>
        <taxon>Rhabditomorpha</taxon>
        <taxon>Strongyloidea</taxon>
        <taxon>Heligmosomidae</taxon>
        <taxon>Heligmosomoides</taxon>
    </lineage>
</organism>
<evidence type="ECO:0000259" key="1">
    <source>
        <dbReference type="PROSITE" id="PS51335"/>
    </source>
</evidence>
<dbReference type="InterPro" id="IPR050868">
    <property type="entry name" value="ELMO_domain-containing"/>
</dbReference>
<name>A0A183FYN4_HELPZ</name>
<reference evidence="2 3" key="1">
    <citation type="submission" date="2018-11" db="EMBL/GenBank/DDBJ databases">
        <authorList>
            <consortium name="Pathogen Informatics"/>
        </authorList>
    </citation>
    <scope>NUCLEOTIDE SEQUENCE [LARGE SCALE GENOMIC DNA]</scope>
</reference>
<accession>A0A3P7Z6T7</accession>
<accession>A0A183FYN4</accession>
<dbReference type="PANTHER" id="PTHR12771">
    <property type="entry name" value="ENGULFMENT AND CELL MOTILITY"/>
    <property type="match status" value="1"/>
</dbReference>
<dbReference type="OrthoDB" id="67155at2759"/>
<evidence type="ECO:0000313" key="3">
    <source>
        <dbReference type="Proteomes" id="UP000050761"/>
    </source>
</evidence>
<dbReference type="GO" id="GO:0005096">
    <property type="term" value="F:GTPase activator activity"/>
    <property type="evidence" value="ECO:0007669"/>
    <property type="project" value="TreeGrafter"/>
</dbReference>
<dbReference type="Proteomes" id="UP000050761">
    <property type="component" value="Unassembled WGS sequence"/>
</dbReference>
<gene>
    <name evidence="2" type="ORF">HPBE_LOCUS13771</name>
</gene>
<evidence type="ECO:0000313" key="2">
    <source>
        <dbReference type="EMBL" id="VDO97366.1"/>
    </source>
</evidence>